<feature type="region of interest" description="Disordered" evidence="1">
    <location>
        <begin position="1"/>
        <end position="24"/>
    </location>
</feature>
<evidence type="ECO:0000256" key="1">
    <source>
        <dbReference type="SAM" id="MobiDB-lite"/>
    </source>
</evidence>
<accession>A0A0D8XKW2</accession>
<keyword evidence="3" id="KW-1185">Reference proteome</keyword>
<dbReference type="AlphaFoldDB" id="A0A0D8XKW2"/>
<organism evidence="2 3">
    <name type="scientific">Dictyocaulus viviparus</name>
    <name type="common">Bovine lungworm</name>
    <dbReference type="NCBI Taxonomy" id="29172"/>
    <lineage>
        <taxon>Eukaryota</taxon>
        <taxon>Metazoa</taxon>
        <taxon>Ecdysozoa</taxon>
        <taxon>Nematoda</taxon>
        <taxon>Chromadorea</taxon>
        <taxon>Rhabditida</taxon>
        <taxon>Rhabditina</taxon>
        <taxon>Rhabditomorpha</taxon>
        <taxon>Strongyloidea</taxon>
        <taxon>Metastrongylidae</taxon>
        <taxon>Dictyocaulus</taxon>
    </lineage>
</organism>
<feature type="compositionally biased region" description="Basic residues" evidence="1">
    <location>
        <begin position="15"/>
        <end position="24"/>
    </location>
</feature>
<reference evidence="3" key="2">
    <citation type="journal article" date="2016" name="Sci. Rep.">
        <title>Dictyocaulus viviparus genome, variome and transcriptome elucidate lungworm biology and support future intervention.</title>
        <authorList>
            <person name="McNulty S.N."/>
            <person name="Strube C."/>
            <person name="Rosa B.A."/>
            <person name="Martin J.C."/>
            <person name="Tyagi R."/>
            <person name="Choi Y.J."/>
            <person name="Wang Q."/>
            <person name="Hallsworth Pepin K."/>
            <person name="Zhang X."/>
            <person name="Ozersky P."/>
            <person name="Wilson R.K."/>
            <person name="Sternberg P.W."/>
            <person name="Gasser R.B."/>
            <person name="Mitreva M."/>
        </authorList>
    </citation>
    <scope>NUCLEOTIDE SEQUENCE [LARGE SCALE GENOMIC DNA]</scope>
    <source>
        <strain evidence="3">HannoverDv2000</strain>
    </source>
</reference>
<reference evidence="2 3" key="1">
    <citation type="submission" date="2013-11" db="EMBL/GenBank/DDBJ databases">
        <title>Draft genome of the bovine lungworm Dictyocaulus viviparus.</title>
        <authorList>
            <person name="Mitreva M."/>
        </authorList>
    </citation>
    <scope>NUCLEOTIDE SEQUENCE [LARGE SCALE GENOMIC DNA]</scope>
    <source>
        <strain evidence="2 3">HannoverDv2000</strain>
    </source>
</reference>
<dbReference type="Proteomes" id="UP000053766">
    <property type="component" value="Unassembled WGS sequence"/>
</dbReference>
<name>A0A0D8XKW2_DICVI</name>
<sequence length="282" mass="32587">MMRNNSQKSVGPHQTRPRVVTKRSVSKSVVNIQLTFGDPLTSTPNPMQFLITPRAYPEAVESNRSWITDISEPHPLSGTWRSRRYTNFISYCEMSLKKLTLCEKEKLWYEKKKKNNKSFVITESKKFNGFNKGMLTCSIGFHASLRIDRRDSATVLLREVNPSTISLSVRRLPFFSASQLRRYPEMSIPHQNTIAKPQDHTLCFIDGMSDSMMCRSAFEDSYYEEDGINGNTRVKQRKGKGPKDLRNKEDFVYLKNHGNLKKLKEIFISRKYQTPVVVCGKK</sequence>
<proteinExistence type="predicted"/>
<gene>
    <name evidence="2" type="ORF">DICVIV_08802</name>
</gene>
<dbReference type="EMBL" id="KN716423">
    <property type="protein sequence ID" value="KJH45160.1"/>
    <property type="molecule type" value="Genomic_DNA"/>
</dbReference>
<evidence type="ECO:0000313" key="3">
    <source>
        <dbReference type="Proteomes" id="UP000053766"/>
    </source>
</evidence>
<protein>
    <submittedName>
        <fullName evidence="2">Uncharacterized protein</fullName>
    </submittedName>
</protein>
<evidence type="ECO:0000313" key="2">
    <source>
        <dbReference type="EMBL" id="KJH45160.1"/>
    </source>
</evidence>